<evidence type="ECO:0000313" key="2">
    <source>
        <dbReference type="EMBL" id="QHT73872.1"/>
    </source>
</evidence>
<keyword evidence="1" id="KW-0812">Transmembrane</keyword>
<sequence>MKSSLLIYIIIITIILIQKPKFIFTDKMDLKIIVLSKDRQLSFPILYAVIILGAILAFYIPYI</sequence>
<organism evidence="2">
    <name type="scientific">viral metagenome</name>
    <dbReference type="NCBI Taxonomy" id="1070528"/>
    <lineage>
        <taxon>unclassified sequences</taxon>
        <taxon>metagenomes</taxon>
        <taxon>organismal metagenomes</taxon>
    </lineage>
</organism>
<feature type="transmembrane region" description="Helical" evidence="1">
    <location>
        <begin position="6"/>
        <end position="24"/>
    </location>
</feature>
<feature type="transmembrane region" description="Helical" evidence="1">
    <location>
        <begin position="45"/>
        <end position="62"/>
    </location>
</feature>
<accession>A0A6C0H030</accession>
<keyword evidence="1" id="KW-0472">Membrane</keyword>
<protein>
    <submittedName>
        <fullName evidence="2">Uncharacterized protein</fullName>
    </submittedName>
</protein>
<proteinExistence type="predicted"/>
<evidence type="ECO:0000256" key="1">
    <source>
        <dbReference type="SAM" id="Phobius"/>
    </source>
</evidence>
<keyword evidence="1" id="KW-1133">Transmembrane helix</keyword>
<dbReference type="AlphaFoldDB" id="A0A6C0H030"/>
<reference evidence="2" key="1">
    <citation type="journal article" date="2020" name="Nature">
        <title>Giant virus diversity and host interactions through global metagenomics.</title>
        <authorList>
            <person name="Schulz F."/>
            <person name="Roux S."/>
            <person name="Paez-Espino D."/>
            <person name="Jungbluth S."/>
            <person name="Walsh D.A."/>
            <person name="Denef V.J."/>
            <person name="McMahon K.D."/>
            <person name="Konstantinidis K.T."/>
            <person name="Eloe-Fadrosh E.A."/>
            <person name="Kyrpides N.C."/>
            <person name="Woyke T."/>
        </authorList>
    </citation>
    <scope>NUCLEOTIDE SEQUENCE</scope>
    <source>
        <strain evidence="2">GVMAG-M-3300023179-4</strain>
    </source>
</reference>
<dbReference type="EMBL" id="MN739833">
    <property type="protein sequence ID" value="QHT73872.1"/>
    <property type="molecule type" value="Genomic_DNA"/>
</dbReference>
<name>A0A6C0H030_9ZZZZ</name>